<evidence type="ECO:0000313" key="1">
    <source>
        <dbReference type="EMBL" id="GGJ87365.1"/>
    </source>
</evidence>
<dbReference type="EMBL" id="BMMV01000005">
    <property type="protein sequence ID" value="GGJ87365.1"/>
    <property type="molecule type" value="Genomic_DNA"/>
</dbReference>
<name>A0ABQ2E1V7_9ACTN</name>
<proteinExistence type="predicted"/>
<dbReference type="RefSeq" id="WP_189106887.1">
    <property type="nucleotide sequence ID" value="NZ_BMMV01000005.1"/>
</dbReference>
<accession>A0ABQ2E1V7</accession>
<gene>
    <name evidence="1" type="ORF">GCM10011583_18610</name>
</gene>
<evidence type="ECO:0000313" key="2">
    <source>
        <dbReference type="Proteomes" id="UP000660265"/>
    </source>
</evidence>
<keyword evidence="2" id="KW-1185">Reference proteome</keyword>
<dbReference type="Proteomes" id="UP000660265">
    <property type="component" value="Unassembled WGS sequence"/>
</dbReference>
<reference evidence="2" key="1">
    <citation type="journal article" date="2019" name="Int. J. Syst. Evol. Microbiol.">
        <title>The Global Catalogue of Microorganisms (GCM) 10K type strain sequencing project: providing services to taxonomists for standard genome sequencing and annotation.</title>
        <authorList>
            <consortium name="The Broad Institute Genomics Platform"/>
            <consortium name="The Broad Institute Genome Sequencing Center for Infectious Disease"/>
            <person name="Wu L."/>
            <person name="Ma J."/>
        </authorList>
    </citation>
    <scope>NUCLEOTIDE SEQUENCE [LARGE SCALE GENOMIC DNA]</scope>
    <source>
        <strain evidence="2">CGMCC 4.7275</strain>
    </source>
</reference>
<organism evidence="1 2">
    <name type="scientific">Streptomyces camponoticapitis</name>
    <dbReference type="NCBI Taxonomy" id="1616125"/>
    <lineage>
        <taxon>Bacteria</taxon>
        <taxon>Bacillati</taxon>
        <taxon>Actinomycetota</taxon>
        <taxon>Actinomycetes</taxon>
        <taxon>Kitasatosporales</taxon>
        <taxon>Streptomycetaceae</taxon>
        <taxon>Streptomyces</taxon>
    </lineage>
</organism>
<comment type="caution">
    <text evidence="1">The sequence shown here is derived from an EMBL/GenBank/DDBJ whole genome shotgun (WGS) entry which is preliminary data.</text>
</comment>
<protein>
    <submittedName>
        <fullName evidence="1">Uncharacterized protein</fullName>
    </submittedName>
</protein>
<sequence length="99" mass="10470">MSTSSQNPSPESARERLIGYALVALPNEPAFAKCDELADAFRAEVLNEAADAIDAGKQPFPEVVRNGASWAARTVRRMANPDVTAAEMQRANGNPIGGA</sequence>